<dbReference type="Proteomes" id="UP001219605">
    <property type="component" value="Chromosome"/>
</dbReference>
<dbReference type="RefSeq" id="WP_275030734.1">
    <property type="nucleotide sequence ID" value="NZ_CP118615.1"/>
</dbReference>
<dbReference type="InterPro" id="IPR050832">
    <property type="entry name" value="Bact_Acetyltransf"/>
</dbReference>
<protein>
    <submittedName>
        <fullName evidence="4">GNAT family N-acetyltransferase</fullName>
    </submittedName>
</protein>
<dbReference type="Gene3D" id="3.40.630.30">
    <property type="match status" value="1"/>
</dbReference>
<dbReference type="PANTHER" id="PTHR43877">
    <property type="entry name" value="AMINOALKYLPHOSPHONATE N-ACETYLTRANSFERASE-RELATED-RELATED"/>
    <property type="match status" value="1"/>
</dbReference>
<dbReference type="CDD" id="cd04301">
    <property type="entry name" value="NAT_SF"/>
    <property type="match status" value="1"/>
</dbReference>
<dbReference type="EMBL" id="CP118615">
    <property type="protein sequence ID" value="WDZ84170.1"/>
    <property type="molecule type" value="Genomic_DNA"/>
</dbReference>
<feature type="domain" description="N-acetyltransferase" evidence="3">
    <location>
        <begin position="3"/>
        <end position="154"/>
    </location>
</feature>
<evidence type="ECO:0000313" key="4">
    <source>
        <dbReference type="EMBL" id="WDZ84170.1"/>
    </source>
</evidence>
<sequence length="306" mass="33126">MSVTVRPFQPSDAVVVAAVLRDAAPYWVFSPAALAWQAEHAPPAERWRLLLAEVDGTVVGVARTGLLHESAEPGLGYASLNVLPTYRRQGVGAALLTAAERRLREIGARTAYGKVADEPAAVAFAERWGYRRGRRSLCLARDLTAGLPPALPPAPGVRIVSAAELAGDPRPLYEADLAVSRDEPGDVGMDDTSFADWRLSYWDRPDLDRTLTTVAFHDGLVVAFSLALTDHSARYQSGMTGTRRAYRGRGLARAVKLAALWQAAAAGYRTALTCNDAENSGMLAINAQLGYLPVGAEWRYRRTLVR</sequence>
<organism evidence="4 5">
    <name type="scientific">Micromonospora cathayae</name>
    <dbReference type="NCBI Taxonomy" id="3028804"/>
    <lineage>
        <taxon>Bacteria</taxon>
        <taxon>Bacillati</taxon>
        <taxon>Actinomycetota</taxon>
        <taxon>Actinomycetes</taxon>
        <taxon>Micromonosporales</taxon>
        <taxon>Micromonosporaceae</taxon>
        <taxon>Micromonospora</taxon>
    </lineage>
</organism>
<keyword evidence="1" id="KW-0808">Transferase</keyword>
<dbReference type="InterPro" id="IPR000182">
    <property type="entry name" value="GNAT_dom"/>
</dbReference>
<evidence type="ECO:0000256" key="1">
    <source>
        <dbReference type="ARBA" id="ARBA00022679"/>
    </source>
</evidence>
<reference evidence="4 5" key="1">
    <citation type="submission" date="2023-02" db="EMBL/GenBank/DDBJ databases">
        <authorList>
            <person name="Mo P."/>
        </authorList>
    </citation>
    <scope>NUCLEOTIDE SEQUENCE [LARGE SCALE GENOMIC DNA]</scope>
    <source>
        <strain evidence="4 5">HUAS 3</strain>
    </source>
</reference>
<dbReference type="PROSITE" id="PS51186">
    <property type="entry name" value="GNAT"/>
    <property type="match status" value="2"/>
</dbReference>
<dbReference type="InterPro" id="IPR016181">
    <property type="entry name" value="Acyl_CoA_acyltransferase"/>
</dbReference>
<feature type="domain" description="N-acetyltransferase" evidence="3">
    <location>
        <begin position="157"/>
        <end position="306"/>
    </location>
</feature>
<proteinExistence type="predicted"/>
<dbReference type="PANTHER" id="PTHR43877:SF1">
    <property type="entry name" value="ACETYLTRANSFERASE"/>
    <property type="match status" value="1"/>
</dbReference>
<keyword evidence="5" id="KW-1185">Reference proteome</keyword>
<keyword evidence="2" id="KW-0012">Acyltransferase</keyword>
<accession>A0ABY7ZMD3</accession>
<name>A0ABY7ZMD3_9ACTN</name>
<evidence type="ECO:0000259" key="3">
    <source>
        <dbReference type="PROSITE" id="PS51186"/>
    </source>
</evidence>
<evidence type="ECO:0000313" key="5">
    <source>
        <dbReference type="Proteomes" id="UP001219605"/>
    </source>
</evidence>
<dbReference type="Pfam" id="PF00583">
    <property type="entry name" value="Acetyltransf_1"/>
    <property type="match status" value="1"/>
</dbReference>
<evidence type="ECO:0000256" key="2">
    <source>
        <dbReference type="ARBA" id="ARBA00023315"/>
    </source>
</evidence>
<gene>
    <name evidence="4" type="ORF">PVK37_27515</name>
</gene>
<dbReference type="SUPFAM" id="SSF55729">
    <property type="entry name" value="Acyl-CoA N-acyltransferases (Nat)"/>
    <property type="match status" value="2"/>
</dbReference>